<dbReference type="InterPro" id="IPR014729">
    <property type="entry name" value="Rossmann-like_a/b/a_fold"/>
</dbReference>
<dbReference type="PANTHER" id="PTHR46268">
    <property type="entry name" value="STRESS RESPONSE PROTEIN NHAX"/>
    <property type="match status" value="1"/>
</dbReference>
<keyword evidence="5" id="KW-1185">Reference proteome</keyword>
<dbReference type="Pfam" id="PF00582">
    <property type="entry name" value="Usp"/>
    <property type="match status" value="1"/>
</dbReference>
<dbReference type="PIRSF" id="PIRSF006276">
    <property type="entry name" value="UspA"/>
    <property type="match status" value="1"/>
</dbReference>
<dbReference type="PRINTS" id="PR01438">
    <property type="entry name" value="UNVRSLSTRESS"/>
</dbReference>
<reference evidence="4 5" key="1">
    <citation type="submission" date="2021-12" db="EMBL/GenBank/DDBJ databases">
        <title>Discovery of the Pendulisporaceae a myxobacterial family with distinct sporulation behavior and unique specialized metabolism.</title>
        <authorList>
            <person name="Garcia R."/>
            <person name="Popoff A."/>
            <person name="Bader C.D."/>
            <person name="Loehr J."/>
            <person name="Walesch S."/>
            <person name="Walt C."/>
            <person name="Boldt J."/>
            <person name="Bunk B."/>
            <person name="Haeckl F.J.F.P.J."/>
            <person name="Gunesch A.P."/>
            <person name="Birkelbach J."/>
            <person name="Nuebel U."/>
            <person name="Pietschmann T."/>
            <person name="Bach T."/>
            <person name="Mueller R."/>
        </authorList>
    </citation>
    <scope>NUCLEOTIDE SEQUENCE [LARGE SCALE GENOMIC DNA]</scope>
    <source>
        <strain evidence="4 5">MSr12523</strain>
    </source>
</reference>
<comment type="similarity">
    <text evidence="1 2">Belongs to the universal stress protein A family.</text>
</comment>
<gene>
    <name evidence="4" type="ORF">LZC95_35100</name>
</gene>
<evidence type="ECO:0000259" key="3">
    <source>
        <dbReference type="Pfam" id="PF00582"/>
    </source>
</evidence>
<evidence type="ECO:0000256" key="1">
    <source>
        <dbReference type="ARBA" id="ARBA00008791"/>
    </source>
</evidence>
<proteinExistence type="inferred from homology"/>
<dbReference type="RefSeq" id="WP_394842288.1">
    <property type="nucleotide sequence ID" value="NZ_CP089982.1"/>
</dbReference>
<dbReference type="CDD" id="cd00293">
    <property type="entry name" value="USP-like"/>
    <property type="match status" value="1"/>
</dbReference>
<dbReference type="Proteomes" id="UP001379533">
    <property type="component" value="Chromosome"/>
</dbReference>
<dbReference type="InterPro" id="IPR006016">
    <property type="entry name" value="UspA"/>
</dbReference>
<dbReference type="EMBL" id="CP089982">
    <property type="protein sequence ID" value="WXA91667.1"/>
    <property type="molecule type" value="Genomic_DNA"/>
</dbReference>
<accession>A0ABZ2JYU1</accession>
<dbReference type="InterPro" id="IPR006015">
    <property type="entry name" value="Universal_stress_UspA"/>
</dbReference>
<protein>
    <recommendedName>
        <fullName evidence="2">Universal stress protein</fullName>
    </recommendedName>
</protein>
<evidence type="ECO:0000313" key="4">
    <source>
        <dbReference type="EMBL" id="WXA91667.1"/>
    </source>
</evidence>
<dbReference type="Gene3D" id="3.40.50.620">
    <property type="entry name" value="HUPs"/>
    <property type="match status" value="1"/>
</dbReference>
<keyword evidence="2" id="KW-0963">Cytoplasm</keyword>
<feature type="domain" description="UspA" evidence="3">
    <location>
        <begin position="5"/>
        <end position="131"/>
    </location>
</feature>
<evidence type="ECO:0000313" key="5">
    <source>
        <dbReference type="Proteomes" id="UP001379533"/>
    </source>
</evidence>
<dbReference type="SUPFAM" id="SSF52402">
    <property type="entry name" value="Adenine nucleotide alpha hydrolases-like"/>
    <property type="match status" value="1"/>
</dbReference>
<name>A0ABZ2JYU1_9BACT</name>
<comment type="subcellular location">
    <subcellularLocation>
        <location evidence="2">Cytoplasm</location>
    </subcellularLocation>
</comment>
<organism evidence="4 5">
    <name type="scientific">Pendulispora brunnea</name>
    <dbReference type="NCBI Taxonomy" id="2905690"/>
    <lineage>
        <taxon>Bacteria</taxon>
        <taxon>Pseudomonadati</taxon>
        <taxon>Myxococcota</taxon>
        <taxon>Myxococcia</taxon>
        <taxon>Myxococcales</taxon>
        <taxon>Sorangiineae</taxon>
        <taxon>Pendulisporaceae</taxon>
        <taxon>Pendulispora</taxon>
    </lineage>
</organism>
<sequence length="141" mass="15466">MRPVRHILVAVDFDQGERRAVDVAAVIAERFNATITLVHVMYPSPRVTPIWIQRREDAELRLQNLLAPLRVTAKCMVRFGAPAQEIVEAAQTLRADIVVVGTHGRHRAARAFLGSVSEEVMRTSPVPVLTVLGAPPDEAGS</sequence>
<dbReference type="PANTHER" id="PTHR46268:SF6">
    <property type="entry name" value="UNIVERSAL STRESS PROTEIN UP12"/>
    <property type="match status" value="1"/>
</dbReference>
<evidence type="ECO:0000256" key="2">
    <source>
        <dbReference type="PIRNR" id="PIRNR006276"/>
    </source>
</evidence>